<dbReference type="InterPro" id="IPR036714">
    <property type="entry name" value="SDH_sf"/>
</dbReference>
<dbReference type="PANTHER" id="PTHR12469:SF2">
    <property type="entry name" value="SUCCINATE DEHYDROGENASE ASSEMBLY FACTOR 2, MITOCHONDRIAL"/>
    <property type="match status" value="1"/>
</dbReference>
<evidence type="ECO:0008006" key="6">
    <source>
        <dbReference type="Google" id="ProtNLM"/>
    </source>
</evidence>
<evidence type="ECO:0000256" key="1">
    <source>
        <dbReference type="ARBA" id="ARBA00023128"/>
    </source>
</evidence>
<evidence type="ECO:0000256" key="3">
    <source>
        <dbReference type="SAM" id="MobiDB-lite"/>
    </source>
</evidence>
<accession>A0A9D4V3M6</accession>
<evidence type="ECO:0000256" key="2">
    <source>
        <dbReference type="ARBA" id="ARBA00023186"/>
    </source>
</evidence>
<dbReference type="Proteomes" id="UP000886520">
    <property type="component" value="Chromosome 6"/>
</dbReference>
<proteinExistence type="predicted"/>
<dbReference type="GO" id="GO:0006121">
    <property type="term" value="P:mitochondrial electron transport, succinate to ubiquinone"/>
    <property type="evidence" value="ECO:0007669"/>
    <property type="project" value="TreeGrafter"/>
</dbReference>
<dbReference type="Pfam" id="PF03937">
    <property type="entry name" value="Sdh5"/>
    <property type="match status" value="1"/>
</dbReference>
<name>A0A9D4V3M6_ADICA</name>
<dbReference type="GO" id="GO:0006099">
    <property type="term" value="P:tricarboxylic acid cycle"/>
    <property type="evidence" value="ECO:0007669"/>
    <property type="project" value="TreeGrafter"/>
</dbReference>
<keyword evidence="1" id="KW-0496">Mitochondrion</keyword>
<gene>
    <name evidence="4" type="ORF">GOP47_0006457</name>
</gene>
<organism evidence="4 5">
    <name type="scientific">Adiantum capillus-veneris</name>
    <name type="common">Maidenhair fern</name>
    <dbReference type="NCBI Taxonomy" id="13818"/>
    <lineage>
        <taxon>Eukaryota</taxon>
        <taxon>Viridiplantae</taxon>
        <taxon>Streptophyta</taxon>
        <taxon>Embryophyta</taxon>
        <taxon>Tracheophyta</taxon>
        <taxon>Polypodiopsida</taxon>
        <taxon>Polypodiidae</taxon>
        <taxon>Polypodiales</taxon>
        <taxon>Pteridineae</taxon>
        <taxon>Pteridaceae</taxon>
        <taxon>Vittarioideae</taxon>
        <taxon>Adiantum</taxon>
    </lineage>
</organism>
<dbReference type="EMBL" id="JABFUD020000006">
    <property type="protein sequence ID" value="KAI5078786.1"/>
    <property type="molecule type" value="Genomic_DNA"/>
</dbReference>
<evidence type="ECO:0000313" key="4">
    <source>
        <dbReference type="EMBL" id="KAI5078786.1"/>
    </source>
</evidence>
<dbReference type="PANTHER" id="PTHR12469">
    <property type="entry name" value="PROTEIN EMI5 HOMOLOG, MITOCHONDRIAL"/>
    <property type="match status" value="1"/>
</dbReference>
<evidence type="ECO:0000313" key="5">
    <source>
        <dbReference type="Proteomes" id="UP000886520"/>
    </source>
</evidence>
<dbReference type="GO" id="GO:0034553">
    <property type="term" value="P:mitochondrial respiratory chain complex II assembly"/>
    <property type="evidence" value="ECO:0007669"/>
    <property type="project" value="TreeGrafter"/>
</dbReference>
<dbReference type="SUPFAM" id="SSF109910">
    <property type="entry name" value="YgfY-like"/>
    <property type="match status" value="1"/>
</dbReference>
<dbReference type="GO" id="GO:0005739">
    <property type="term" value="C:mitochondrion"/>
    <property type="evidence" value="ECO:0007669"/>
    <property type="project" value="TreeGrafter"/>
</dbReference>
<dbReference type="OrthoDB" id="284292at2759"/>
<dbReference type="InterPro" id="IPR005631">
    <property type="entry name" value="SDH"/>
</dbReference>
<dbReference type="Gene3D" id="1.10.150.250">
    <property type="entry name" value="Flavinator of succinate dehydrogenase"/>
    <property type="match status" value="1"/>
</dbReference>
<keyword evidence="2" id="KW-0143">Chaperone</keyword>
<dbReference type="AlphaFoldDB" id="A0A9D4V3M6"/>
<comment type="caution">
    <text evidence="4">The sequence shown here is derived from an EMBL/GenBank/DDBJ whole genome shotgun (WGS) entry which is preliminary data.</text>
</comment>
<protein>
    <recommendedName>
        <fullName evidence="6">Succinate dehydrogenase assembly factor 2, mitochondrial</fullName>
    </recommendedName>
</protein>
<dbReference type="FunFam" id="1.10.150.250:FF:000004">
    <property type="entry name" value="Succinate dehydrogenase assembly factor 2, mitochondrial"/>
    <property type="match status" value="1"/>
</dbReference>
<sequence length="199" mass="23059">MSRGFRLIPVLQSSYLRQGLVRIQESAFSSTVLREEITVDRQEFKRQLHQTLPPFSSRYNGMCTCSGSTSNNEASKSFDEKRRSLNRLLYRSRQRGYLELDLILGKWTEENIQKLDDQQLKSLVEVLDVENPELWKWLTGQEVVPLHLSENPVFMEIHEKVMGELNMHSPSETRAKLGQPWVRGWDDNRKVGGPQAGNQ</sequence>
<feature type="region of interest" description="Disordered" evidence="3">
    <location>
        <begin position="177"/>
        <end position="199"/>
    </location>
</feature>
<keyword evidence="5" id="KW-1185">Reference proteome</keyword>
<reference evidence="4" key="1">
    <citation type="submission" date="2021-01" db="EMBL/GenBank/DDBJ databases">
        <title>Adiantum capillus-veneris genome.</title>
        <authorList>
            <person name="Fang Y."/>
            <person name="Liao Q."/>
        </authorList>
    </citation>
    <scope>NUCLEOTIDE SEQUENCE</scope>
    <source>
        <strain evidence="4">H3</strain>
        <tissue evidence="4">Leaf</tissue>
    </source>
</reference>